<dbReference type="InterPro" id="IPR004107">
    <property type="entry name" value="Integrase_SAM-like_N"/>
</dbReference>
<dbReference type="KEGG" id="fgg:FSB75_05135"/>
<keyword evidence="2" id="KW-0229">DNA integration</keyword>
<dbReference type="InterPro" id="IPR011010">
    <property type="entry name" value="DNA_brk_join_enz"/>
</dbReference>
<evidence type="ECO:0000256" key="3">
    <source>
        <dbReference type="ARBA" id="ARBA00023125"/>
    </source>
</evidence>
<protein>
    <submittedName>
        <fullName evidence="8">Tyrosine-type recombinase/integrase</fullName>
    </submittedName>
</protein>
<dbReference type="PANTHER" id="PTHR30349:SF64">
    <property type="entry name" value="PROPHAGE INTEGRASE INTD-RELATED"/>
    <property type="match status" value="1"/>
</dbReference>
<reference evidence="8 9" key="1">
    <citation type="journal article" date="2015" name="Int. J. Syst. Evol. Microbiol.">
        <title>Flavisolibacter ginsenosidimutans sp. nov., with ginsenoside-converting activity isolated from soil used for cultivating ginseng.</title>
        <authorList>
            <person name="Zhao Y."/>
            <person name="Liu Q."/>
            <person name="Kang M.S."/>
            <person name="Jin F."/>
            <person name="Yu H."/>
            <person name="Im W.T."/>
        </authorList>
    </citation>
    <scope>NUCLEOTIDE SEQUENCE [LARGE SCALE GENOMIC DNA]</scope>
    <source>
        <strain evidence="8 9">Gsoil 636</strain>
    </source>
</reference>
<dbReference type="AlphaFoldDB" id="A0A5B8UG36"/>
<evidence type="ECO:0000256" key="1">
    <source>
        <dbReference type="ARBA" id="ARBA00008857"/>
    </source>
</evidence>
<accession>A0A5B8UG36</accession>
<dbReference type="OrthoDB" id="9801717at2"/>
<dbReference type="PANTHER" id="PTHR30349">
    <property type="entry name" value="PHAGE INTEGRASE-RELATED"/>
    <property type="match status" value="1"/>
</dbReference>
<keyword evidence="4" id="KW-0233">DNA recombination</keyword>
<dbReference type="InterPro" id="IPR002104">
    <property type="entry name" value="Integrase_catalytic"/>
</dbReference>
<dbReference type="GO" id="GO:0003677">
    <property type="term" value="F:DNA binding"/>
    <property type="evidence" value="ECO:0007669"/>
    <property type="project" value="UniProtKB-UniRule"/>
</dbReference>
<dbReference type="SUPFAM" id="SSF56349">
    <property type="entry name" value="DNA breaking-rejoining enzymes"/>
    <property type="match status" value="1"/>
</dbReference>
<feature type="domain" description="Tyr recombinase" evidence="6">
    <location>
        <begin position="213"/>
        <end position="388"/>
    </location>
</feature>
<name>A0A5B8UG36_9BACT</name>
<dbReference type="Gene3D" id="1.10.150.130">
    <property type="match status" value="1"/>
</dbReference>
<evidence type="ECO:0000313" key="9">
    <source>
        <dbReference type="Proteomes" id="UP000321204"/>
    </source>
</evidence>
<dbReference type="Proteomes" id="UP000321204">
    <property type="component" value="Chromosome"/>
</dbReference>
<organism evidence="8 9">
    <name type="scientific">Flavisolibacter ginsenosidimutans</name>
    <dbReference type="NCBI Taxonomy" id="661481"/>
    <lineage>
        <taxon>Bacteria</taxon>
        <taxon>Pseudomonadati</taxon>
        <taxon>Bacteroidota</taxon>
        <taxon>Chitinophagia</taxon>
        <taxon>Chitinophagales</taxon>
        <taxon>Chitinophagaceae</taxon>
        <taxon>Flavisolibacter</taxon>
    </lineage>
</organism>
<keyword evidence="3 5" id="KW-0238">DNA-binding</keyword>
<evidence type="ECO:0000256" key="4">
    <source>
        <dbReference type="ARBA" id="ARBA00023172"/>
    </source>
</evidence>
<dbReference type="EMBL" id="CP042433">
    <property type="protein sequence ID" value="QEC55315.1"/>
    <property type="molecule type" value="Genomic_DNA"/>
</dbReference>
<dbReference type="PROSITE" id="PS51900">
    <property type="entry name" value="CB"/>
    <property type="match status" value="1"/>
</dbReference>
<dbReference type="Pfam" id="PF13495">
    <property type="entry name" value="Phage_int_SAM_4"/>
    <property type="match status" value="1"/>
</dbReference>
<dbReference type="RefSeq" id="WP_146783759.1">
    <property type="nucleotide sequence ID" value="NZ_BAABIO010000002.1"/>
</dbReference>
<dbReference type="InterPro" id="IPR044068">
    <property type="entry name" value="CB"/>
</dbReference>
<feature type="domain" description="Core-binding (CB)" evidence="7">
    <location>
        <begin position="113"/>
        <end position="196"/>
    </location>
</feature>
<sequence length="401" mass="47211">MLLLVRLAPLYHRRQESIALRFKERELERLVRTLPQARWSGTHRTWYVPFTKFHYRSLVEKLKGADVEIDTSLLKRYLEQRKTLLLVRATGTTTVFTVNQTQASLLLNKQLCPENLQAYRLFIERLTLKGYSPSTIRTYRTEFLSLLRILGKQWVAELTVERLRRYLLYLMETEKLSEATIHSRINALKFYYEKVLGWEPLFFELPRPKKPLKLPKVLGEEELRRLFNALTNRKHKAILFTAYSAGLRVSEVVHLKLSHVDPHRMQLFVERAKGKKDRVVNLSPVLLDVLREYVRSCKPRPHVYVFEGHLPGQPYSDSSAQRVFQLAREQAGIKKDVSFHSLRHSFATHMLEKGVDIRYIKDILGHFSIKTTERYLHVRKEQLVTLPSPLDDLWKNGGVEW</sequence>
<dbReference type="PROSITE" id="PS51898">
    <property type="entry name" value="TYR_RECOMBINASE"/>
    <property type="match status" value="1"/>
</dbReference>
<keyword evidence="9" id="KW-1185">Reference proteome</keyword>
<evidence type="ECO:0000313" key="8">
    <source>
        <dbReference type="EMBL" id="QEC55315.1"/>
    </source>
</evidence>
<evidence type="ECO:0000259" key="6">
    <source>
        <dbReference type="PROSITE" id="PS51898"/>
    </source>
</evidence>
<evidence type="ECO:0000256" key="5">
    <source>
        <dbReference type="PROSITE-ProRule" id="PRU01248"/>
    </source>
</evidence>
<dbReference type="Gene3D" id="1.10.443.10">
    <property type="entry name" value="Intergrase catalytic core"/>
    <property type="match status" value="1"/>
</dbReference>
<proteinExistence type="inferred from homology"/>
<dbReference type="InterPro" id="IPR013762">
    <property type="entry name" value="Integrase-like_cat_sf"/>
</dbReference>
<gene>
    <name evidence="8" type="ORF">FSB75_05135</name>
</gene>
<dbReference type="GO" id="GO:0015074">
    <property type="term" value="P:DNA integration"/>
    <property type="evidence" value="ECO:0007669"/>
    <property type="project" value="UniProtKB-KW"/>
</dbReference>
<dbReference type="GO" id="GO:0006310">
    <property type="term" value="P:DNA recombination"/>
    <property type="evidence" value="ECO:0007669"/>
    <property type="project" value="UniProtKB-KW"/>
</dbReference>
<dbReference type="InterPro" id="IPR050090">
    <property type="entry name" value="Tyrosine_recombinase_XerCD"/>
</dbReference>
<dbReference type="Pfam" id="PF00589">
    <property type="entry name" value="Phage_integrase"/>
    <property type="match status" value="1"/>
</dbReference>
<evidence type="ECO:0000256" key="2">
    <source>
        <dbReference type="ARBA" id="ARBA00022908"/>
    </source>
</evidence>
<comment type="similarity">
    <text evidence="1">Belongs to the 'phage' integrase family.</text>
</comment>
<evidence type="ECO:0000259" key="7">
    <source>
        <dbReference type="PROSITE" id="PS51900"/>
    </source>
</evidence>
<dbReference type="InterPro" id="IPR010998">
    <property type="entry name" value="Integrase_recombinase_N"/>
</dbReference>